<evidence type="ECO:0000256" key="6">
    <source>
        <dbReference type="ARBA" id="ARBA00023136"/>
    </source>
</evidence>
<comment type="caution">
    <text evidence="11">The sequence shown here is derived from an EMBL/GenBank/DDBJ whole genome shotgun (WGS) entry which is preliminary data.</text>
</comment>
<proteinExistence type="inferred from homology"/>
<dbReference type="EMBL" id="MU155253">
    <property type="protein sequence ID" value="KAF9477693.1"/>
    <property type="molecule type" value="Genomic_DNA"/>
</dbReference>
<evidence type="ECO:0000256" key="5">
    <source>
        <dbReference type="ARBA" id="ARBA00022989"/>
    </source>
</evidence>
<dbReference type="InterPro" id="IPR036259">
    <property type="entry name" value="MFS_trans_sf"/>
</dbReference>
<dbReference type="InterPro" id="IPR005828">
    <property type="entry name" value="MFS_sugar_transport-like"/>
</dbReference>
<keyword evidence="12" id="KW-1185">Reference proteome</keyword>
<dbReference type="Gene3D" id="1.20.1250.20">
    <property type="entry name" value="MFS general substrate transporter like domains"/>
    <property type="match status" value="1"/>
</dbReference>
<protein>
    <submittedName>
        <fullName evidence="11">General substrate transporter</fullName>
    </submittedName>
</protein>
<keyword evidence="6 9" id="KW-0472">Membrane</keyword>
<evidence type="ECO:0000256" key="9">
    <source>
        <dbReference type="SAM" id="Phobius"/>
    </source>
</evidence>
<name>A0A9P5YXP0_9AGAR</name>
<feature type="transmembrane region" description="Helical" evidence="9">
    <location>
        <begin position="469"/>
        <end position="488"/>
    </location>
</feature>
<comment type="similarity">
    <text evidence="2 8">Belongs to the major facilitator superfamily. Sugar transporter (TC 2.A.1.1) family.</text>
</comment>
<dbReference type="SUPFAM" id="SSF103473">
    <property type="entry name" value="MFS general substrate transporter"/>
    <property type="match status" value="1"/>
</dbReference>
<accession>A0A9P5YXP0</accession>
<sequence length="528" mass="58498">MDKKDVFDDEKASKSSRQDSSAEVVLSRGGAVAIAKTSGLNNWSKESFILYFCCFTSFLCACAIGYDGTLMTAINIMPFYQAKFNSGTVGKTTGLIFSIYNIGSLVGPWFAGPIADRWGRRASMFCGALTICLGSAVISSSNTRDQLLAGRFILGFGTAFMTSGAPSYIAEIPPVHWRGRMTAFYSLGWFGGSIPAAAICLGSQNIQSDISWRLPLVLQCVPSVFVLFVVFFLPETPRWLLANGREEEAKAFLVRFHGNNDPHNPLVLAEWKEMKESIIQDGSDKRAWDYSEIFKTRNARYRIMLALIMGVFGQFSGNGLGYFNTQIFNVIGYTVHEQFLLNLGNSIVSAIGALIGVLLADRMPRRPVLVWGTFGCAVFLALNGGLSARWAQMPVEMENLAVGRGAAASYFIFYFIYSFTYTPLQGLYPVEVLTTTTRAKGMSLYGVVAGLFSFINLYATPIALEKIQYRYVFIFVGWDIIEAVVWYFTAVETCGRSLEELEEIFDDPYPVKKSEELRKAALSLTFEA</sequence>
<feature type="transmembrane region" description="Helical" evidence="9">
    <location>
        <begin position="48"/>
        <end position="74"/>
    </location>
</feature>
<dbReference type="PANTHER" id="PTHR48022">
    <property type="entry name" value="PLASTIDIC GLUCOSE TRANSPORTER 4"/>
    <property type="match status" value="1"/>
</dbReference>
<evidence type="ECO:0000256" key="2">
    <source>
        <dbReference type="ARBA" id="ARBA00010992"/>
    </source>
</evidence>
<dbReference type="FunFam" id="1.20.1250.20:FF:000134">
    <property type="entry name" value="MFS sugar transporter protein"/>
    <property type="match status" value="1"/>
</dbReference>
<evidence type="ECO:0000313" key="12">
    <source>
        <dbReference type="Proteomes" id="UP000807469"/>
    </source>
</evidence>
<comment type="subcellular location">
    <subcellularLocation>
        <location evidence="1">Membrane</location>
        <topology evidence="1">Multi-pass membrane protein</topology>
    </subcellularLocation>
</comment>
<keyword evidence="5 9" id="KW-1133">Transmembrane helix</keyword>
<dbReference type="PROSITE" id="PS00216">
    <property type="entry name" value="SUGAR_TRANSPORT_1"/>
    <property type="match status" value="1"/>
</dbReference>
<feature type="transmembrane region" description="Helical" evidence="9">
    <location>
        <begin position="122"/>
        <end position="140"/>
    </location>
</feature>
<feature type="transmembrane region" description="Helical" evidence="9">
    <location>
        <begin position="411"/>
        <end position="430"/>
    </location>
</feature>
<comment type="catalytic activity">
    <reaction evidence="7">
        <text>myo-inositol(out) + H(+)(out) = myo-inositol(in) + H(+)(in)</text>
        <dbReference type="Rhea" id="RHEA:60364"/>
        <dbReference type="ChEBI" id="CHEBI:15378"/>
        <dbReference type="ChEBI" id="CHEBI:17268"/>
    </reaction>
</comment>
<dbReference type="GO" id="GO:0016020">
    <property type="term" value="C:membrane"/>
    <property type="evidence" value="ECO:0007669"/>
    <property type="project" value="UniProtKB-SubCell"/>
</dbReference>
<dbReference type="InterPro" id="IPR050360">
    <property type="entry name" value="MFS_Sugar_Transporters"/>
</dbReference>
<feature type="transmembrane region" description="Helical" evidence="9">
    <location>
        <begin position="152"/>
        <end position="170"/>
    </location>
</feature>
<feature type="transmembrane region" description="Helical" evidence="9">
    <location>
        <begin position="343"/>
        <end position="361"/>
    </location>
</feature>
<dbReference type="Proteomes" id="UP000807469">
    <property type="component" value="Unassembled WGS sequence"/>
</dbReference>
<dbReference type="NCBIfam" id="TIGR00879">
    <property type="entry name" value="SP"/>
    <property type="match status" value="1"/>
</dbReference>
<dbReference type="OrthoDB" id="6133115at2759"/>
<evidence type="ECO:0000259" key="10">
    <source>
        <dbReference type="PROSITE" id="PS50850"/>
    </source>
</evidence>
<dbReference type="GO" id="GO:0005351">
    <property type="term" value="F:carbohydrate:proton symporter activity"/>
    <property type="evidence" value="ECO:0007669"/>
    <property type="project" value="TreeGrafter"/>
</dbReference>
<feature type="domain" description="Major facilitator superfamily (MFS) profile" evidence="10">
    <location>
        <begin position="53"/>
        <end position="494"/>
    </location>
</feature>
<dbReference type="PROSITE" id="PS50850">
    <property type="entry name" value="MFS"/>
    <property type="match status" value="1"/>
</dbReference>
<evidence type="ECO:0000256" key="8">
    <source>
        <dbReference type="RuleBase" id="RU003346"/>
    </source>
</evidence>
<feature type="transmembrane region" description="Helical" evidence="9">
    <location>
        <begin position="182"/>
        <end position="204"/>
    </location>
</feature>
<organism evidence="11 12">
    <name type="scientific">Pholiota conissans</name>
    <dbReference type="NCBI Taxonomy" id="109636"/>
    <lineage>
        <taxon>Eukaryota</taxon>
        <taxon>Fungi</taxon>
        <taxon>Dikarya</taxon>
        <taxon>Basidiomycota</taxon>
        <taxon>Agaricomycotina</taxon>
        <taxon>Agaricomycetes</taxon>
        <taxon>Agaricomycetidae</taxon>
        <taxon>Agaricales</taxon>
        <taxon>Agaricineae</taxon>
        <taxon>Strophariaceae</taxon>
        <taxon>Pholiota</taxon>
    </lineage>
</organism>
<dbReference type="InterPro" id="IPR005829">
    <property type="entry name" value="Sugar_transporter_CS"/>
</dbReference>
<dbReference type="PANTHER" id="PTHR48022:SF36">
    <property type="entry name" value="LACTOSE PERMEASE, PUTATIVE (AFU_ORTHOLOGUE AFUA_1G17310)-RELATED"/>
    <property type="match status" value="1"/>
</dbReference>
<keyword evidence="3 8" id="KW-0813">Transport</keyword>
<dbReference type="AlphaFoldDB" id="A0A9P5YXP0"/>
<evidence type="ECO:0000256" key="1">
    <source>
        <dbReference type="ARBA" id="ARBA00004141"/>
    </source>
</evidence>
<dbReference type="InterPro" id="IPR003663">
    <property type="entry name" value="Sugar/inositol_transpt"/>
</dbReference>
<feature type="transmembrane region" description="Helical" evidence="9">
    <location>
        <begin position="442"/>
        <end position="463"/>
    </location>
</feature>
<keyword evidence="4 9" id="KW-0812">Transmembrane</keyword>
<dbReference type="Pfam" id="PF00083">
    <property type="entry name" value="Sugar_tr"/>
    <property type="match status" value="1"/>
</dbReference>
<evidence type="ECO:0000256" key="4">
    <source>
        <dbReference type="ARBA" id="ARBA00022692"/>
    </source>
</evidence>
<gene>
    <name evidence="11" type="ORF">BDN70DRAFT_922437</name>
</gene>
<feature type="transmembrane region" description="Helical" evidence="9">
    <location>
        <begin position="303"/>
        <end position="323"/>
    </location>
</feature>
<feature type="transmembrane region" description="Helical" evidence="9">
    <location>
        <begin position="94"/>
        <end position="115"/>
    </location>
</feature>
<evidence type="ECO:0000256" key="3">
    <source>
        <dbReference type="ARBA" id="ARBA00022448"/>
    </source>
</evidence>
<evidence type="ECO:0000313" key="11">
    <source>
        <dbReference type="EMBL" id="KAF9477693.1"/>
    </source>
</evidence>
<dbReference type="InterPro" id="IPR020846">
    <property type="entry name" value="MFS_dom"/>
</dbReference>
<reference evidence="11" key="1">
    <citation type="submission" date="2020-11" db="EMBL/GenBank/DDBJ databases">
        <authorList>
            <consortium name="DOE Joint Genome Institute"/>
            <person name="Ahrendt S."/>
            <person name="Riley R."/>
            <person name="Andreopoulos W."/>
            <person name="Labutti K."/>
            <person name="Pangilinan J."/>
            <person name="Ruiz-Duenas F.J."/>
            <person name="Barrasa J.M."/>
            <person name="Sanchez-Garcia M."/>
            <person name="Camarero S."/>
            <person name="Miyauchi S."/>
            <person name="Serrano A."/>
            <person name="Linde D."/>
            <person name="Babiker R."/>
            <person name="Drula E."/>
            <person name="Ayuso-Fernandez I."/>
            <person name="Pacheco R."/>
            <person name="Padilla G."/>
            <person name="Ferreira P."/>
            <person name="Barriuso J."/>
            <person name="Kellner H."/>
            <person name="Castanera R."/>
            <person name="Alfaro M."/>
            <person name="Ramirez L."/>
            <person name="Pisabarro A.G."/>
            <person name="Kuo A."/>
            <person name="Tritt A."/>
            <person name="Lipzen A."/>
            <person name="He G."/>
            <person name="Yan M."/>
            <person name="Ng V."/>
            <person name="Cullen D."/>
            <person name="Martin F."/>
            <person name="Rosso M.-N."/>
            <person name="Henrissat B."/>
            <person name="Hibbett D."/>
            <person name="Martinez A.T."/>
            <person name="Grigoriev I.V."/>
        </authorList>
    </citation>
    <scope>NUCLEOTIDE SEQUENCE</scope>
    <source>
        <strain evidence="11">CIRM-BRFM 674</strain>
    </source>
</reference>
<feature type="transmembrane region" description="Helical" evidence="9">
    <location>
        <begin position="368"/>
        <end position="391"/>
    </location>
</feature>
<evidence type="ECO:0000256" key="7">
    <source>
        <dbReference type="ARBA" id="ARBA00049119"/>
    </source>
</evidence>
<feature type="transmembrane region" description="Helical" evidence="9">
    <location>
        <begin position="216"/>
        <end position="233"/>
    </location>
</feature>